<evidence type="ECO:0000313" key="2">
    <source>
        <dbReference type="EMBL" id="KAJ5472690.1"/>
    </source>
</evidence>
<comment type="caution">
    <text evidence="2">The sequence shown here is derived from an EMBL/GenBank/DDBJ whole genome shotgun (WGS) entry which is preliminary data.</text>
</comment>
<reference evidence="2" key="2">
    <citation type="journal article" date="2023" name="IMA Fungus">
        <title>Comparative genomic study of the Penicillium genus elucidates a diverse pangenome and 15 lateral gene transfer events.</title>
        <authorList>
            <person name="Petersen C."/>
            <person name="Sorensen T."/>
            <person name="Nielsen M.R."/>
            <person name="Sondergaard T.E."/>
            <person name="Sorensen J.L."/>
            <person name="Fitzpatrick D.A."/>
            <person name="Frisvad J.C."/>
            <person name="Nielsen K.L."/>
        </authorList>
    </citation>
    <scope>NUCLEOTIDE SEQUENCE</scope>
    <source>
        <strain evidence="2">IBT 17660</strain>
    </source>
</reference>
<accession>A0A9W9WS65</accession>
<dbReference type="EMBL" id="JAPWDO010000004">
    <property type="protein sequence ID" value="KAJ5472690.1"/>
    <property type="molecule type" value="Genomic_DNA"/>
</dbReference>
<organism evidence="2 3">
    <name type="scientific">Penicillium desertorum</name>
    <dbReference type="NCBI Taxonomy" id="1303715"/>
    <lineage>
        <taxon>Eukaryota</taxon>
        <taxon>Fungi</taxon>
        <taxon>Dikarya</taxon>
        <taxon>Ascomycota</taxon>
        <taxon>Pezizomycotina</taxon>
        <taxon>Eurotiomycetes</taxon>
        <taxon>Eurotiomycetidae</taxon>
        <taxon>Eurotiales</taxon>
        <taxon>Aspergillaceae</taxon>
        <taxon>Penicillium</taxon>
    </lineage>
</organism>
<proteinExistence type="predicted"/>
<name>A0A9W9WS65_9EURO</name>
<sequence>MAGNSNDQAPMPPPAPRSRSSSFPHVSYRIENSRPRTDISDAFSDAAKLEFSRLSGTQCWSYLAPESTIHLHHGAEAGYPTQASFRPIWSREHGYPGESRIPEDIGEHMDANTYHFDELIGPLSSLFWLAGLDELVQAVFDPSIALDDEVRPIPINVGVAWIPEHLFEEGKLPESLYDRYFFGNHQPLYRHPETCCKQLQQAIEDVARCKLLWQW</sequence>
<feature type="region of interest" description="Disordered" evidence="1">
    <location>
        <begin position="1"/>
        <end position="34"/>
    </location>
</feature>
<dbReference type="OrthoDB" id="2440450at2759"/>
<evidence type="ECO:0000313" key="3">
    <source>
        <dbReference type="Proteomes" id="UP001147760"/>
    </source>
</evidence>
<gene>
    <name evidence="2" type="ORF">N7530_006691</name>
</gene>
<protein>
    <submittedName>
        <fullName evidence="2">Uncharacterized protein</fullName>
    </submittedName>
</protein>
<dbReference type="Proteomes" id="UP001147760">
    <property type="component" value="Unassembled WGS sequence"/>
</dbReference>
<dbReference type="AlphaFoldDB" id="A0A9W9WS65"/>
<keyword evidence="3" id="KW-1185">Reference proteome</keyword>
<evidence type="ECO:0000256" key="1">
    <source>
        <dbReference type="SAM" id="MobiDB-lite"/>
    </source>
</evidence>
<reference evidence="2" key="1">
    <citation type="submission" date="2022-12" db="EMBL/GenBank/DDBJ databases">
        <authorList>
            <person name="Petersen C."/>
        </authorList>
    </citation>
    <scope>NUCLEOTIDE SEQUENCE</scope>
    <source>
        <strain evidence="2">IBT 17660</strain>
    </source>
</reference>